<name>A0A5N5QV19_9AGAM</name>
<evidence type="ECO:0000313" key="11">
    <source>
        <dbReference type="EMBL" id="KAB5595518.1"/>
    </source>
</evidence>
<keyword evidence="5 9" id="KW-1133">Transmembrane helix</keyword>
<comment type="subcellular location">
    <subcellularLocation>
        <location evidence="1">Membrane</location>
        <topology evidence="1">Multi-pass membrane protein</topology>
    </subcellularLocation>
</comment>
<keyword evidence="3 8" id="KW-0813">Transport</keyword>
<dbReference type="Proteomes" id="UP000383932">
    <property type="component" value="Unassembled WGS sequence"/>
</dbReference>
<dbReference type="PROSITE" id="PS00216">
    <property type="entry name" value="SUGAR_TRANSPORT_1"/>
    <property type="match status" value="1"/>
</dbReference>
<feature type="transmembrane region" description="Helical" evidence="9">
    <location>
        <begin position="278"/>
        <end position="298"/>
    </location>
</feature>
<dbReference type="InterPro" id="IPR003663">
    <property type="entry name" value="Sugar/inositol_transpt"/>
</dbReference>
<feature type="transmembrane region" description="Helical" evidence="9">
    <location>
        <begin position="343"/>
        <end position="362"/>
    </location>
</feature>
<dbReference type="Pfam" id="PF00083">
    <property type="entry name" value="Sugar_tr"/>
    <property type="match status" value="1"/>
</dbReference>
<sequence length="512" mass="55773">MGAFFNFFVATFAAIGSFLFGYDSGIIGSVISPNFKKFHDFFNNPNDNILGAVVSTFAGGCFFGAMAAGWLADRIGRKRTIQAGSLVAILGCSLQTGAQNISYLMVGRVIAGLAIGCLSMIVPLYQSEISPPKMRGFLTGMTQFMIGMGFLVANCKHVLLSGSFGGAHTGAELGVGYGCQYLDSDAQWRIPLGIQVAPAVLLLIGMFFLPFSPRWLIEKGRNEEALAVVQRLHGNEQNTEFIKLEFAEMVEQIKYEKANMSSKLSDLWATKPMLKRTLTGMGIQICCQFTGINVSAYFQPSLYAALGYSGNTILLITGINNMLGQIVTFVFIYFILDRVGRRLPLIVGAFGMAGCLAIEAAINARFPGETSQNKTAQQAGVAFIILFGSLFFSTSFGPVSWVYQSEIFPMRVRAMGASVATMSNWAVNVMISQVSPIGLHRLGWKFYLVFICTNIANGFIVIFFFPETKGKTLEEMDAVFGDQVIDHALETGHTNNVPGIEKDGSVEKIDRM</sequence>
<feature type="transmembrane region" description="Helical" evidence="9">
    <location>
        <begin position="415"/>
        <end position="434"/>
    </location>
</feature>
<dbReference type="GO" id="GO:0005351">
    <property type="term" value="F:carbohydrate:proton symporter activity"/>
    <property type="evidence" value="ECO:0007669"/>
    <property type="project" value="TreeGrafter"/>
</dbReference>
<feature type="transmembrane region" description="Helical" evidence="9">
    <location>
        <begin position="313"/>
        <end position="336"/>
    </location>
</feature>
<protein>
    <submittedName>
        <fullName evidence="11">MFS sugar transporter</fullName>
    </submittedName>
</protein>
<comment type="caution">
    <text evidence="11">The sequence shown here is derived from an EMBL/GenBank/DDBJ whole genome shotgun (WGS) entry which is preliminary data.</text>
</comment>
<dbReference type="PANTHER" id="PTHR48022:SF80">
    <property type="entry name" value="SUGAR TRANSPORTER, PUTATIVE (AFU_ORTHOLOGUE AFUA_3G12170)-RELATED"/>
    <property type="match status" value="1"/>
</dbReference>
<feature type="domain" description="Major facilitator superfamily (MFS) profile" evidence="10">
    <location>
        <begin position="9"/>
        <end position="469"/>
    </location>
</feature>
<dbReference type="EMBL" id="SSOP01000008">
    <property type="protein sequence ID" value="KAB5595518.1"/>
    <property type="molecule type" value="Genomic_DNA"/>
</dbReference>
<comment type="catalytic activity">
    <reaction evidence="7">
        <text>myo-inositol(out) + H(+)(out) = myo-inositol(in) + H(+)(in)</text>
        <dbReference type="Rhea" id="RHEA:60364"/>
        <dbReference type="ChEBI" id="CHEBI:15378"/>
        <dbReference type="ChEBI" id="CHEBI:17268"/>
    </reaction>
</comment>
<feature type="transmembrane region" description="Helical" evidence="9">
    <location>
        <begin position="105"/>
        <end position="125"/>
    </location>
</feature>
<evidence type="ECO:0000256" key="1">
    <source>
        <dbReference type="ARBA" id="ARBA00004141"/>
    </source>
</evidence>
<dbReference type="InterPro" id="IPR020846">
    <property type="entry name" value="MFS_dom"/>
</dbReference>
<dbReference type="PANTHER" id="PTHR48022">
    <property type="entry name" value="PLASTIDIC GLUCOSE TRANSPORTER 4"/>
    <property type="match status" value="1"/>
</dbReference>
<evidence type="ECO:0000256" key="3">
    <source>
        <dbReference type="ARBA" id="ARBA00022448"/>
    </source>
</evidence>
<feature type="transmembrane region" description="Helical" evidence="9">
    <location>
        <begin position="382"/>
        <end position="403"/>
    </location>
</feature>
<dbReference type="PRINTS" id="PR00171">
    <property type="entry name" value="SUGRTRNSPORT"/>
</dbReference>
<dbReference type="NCBIfam" id="TIGR00879">
    <property type="entry name" value="SP"/>
    <property type="match status" value="1"/>
</dbReference>
<dbReference type="FunFam" id="1.20.1250.20:FF:000134">
    <property type="entry name" value="MFS sugar transporter protein"/>
    <property type="match status" value="1"/>
</dbReference>
<dbReference type="PROSITE" id="PS50850">
    <property type="entry name" value="MFS"/>
    <property type="match status" value="1"/>
</dbReference>
<feature type="transmembrane region" description="Helical" evidence="9">
    <location>
        <begin position="137"/>
        <end position="153"/>
    </location>
</feature>
<evidence type="ECO:0000256" key="2">
    <source>
        <dbReference type="ARBA" id="ARBA00010992"/>
    </source>
</evidence>
<dbReference type="OrthoDB" id="6133115at2759"/>
<organism evidence="11 12">
    <name type="scientific">Ceratobasidium theobromae</name>
    <dbReference type="NCBI Taxonomy" id="1582974"/>
    <lineage>
        <taxon>Eukaryota</taxon>
        <taxon>Fungi</taxon>
        <taxon>Dikarya</taxon>
        <taxon>Basidiomycota</taxon>
        <taxon>Agaricomycotina</taxon>
        <taxon>Agaricomycetes</taxon>
        <taxon>Cantharellales</taxon>
        <taxon>Ceratobasidiaceae</taxon>
        <taxon>Ceratobasidium</taxon>
    </lineage>
</organism>
<dbReference type="Gene3D" id="1.20.1250.20">
    <property type="entry name" value="MFS general substrate transporter like domains"/>
    <property type="match status" value="1"/>
</dbReference>
<feature type="transmembrane region" description="Helical" evidence="9">
    <location>
        <begin position="192"/>
        <end position="211"/>
    </location>
</feature>
<dbReference type="InterPro" id="IPR005828">
    <property type="entry name" value="MFS_sugar_transport-like"/>
</dbReference>
<feature type="transmembrane region" description="Helical" evidence="9">
    <location>
        <begin position="49"/>
        <end position="71"/>
    </location>
</feature>
<keyword evidence="4 9" id="KW-0812">Transmembrane</keyword>
<keyword evidence="12" id="KW-1185">Reference proteome</keyword>
<dbReference type="InterPro" id="IPR005829">
    <property type="entry name" value="Sugar_transporter_CS"/>
</dbReference>
<evidence type="ECO:0000256" key="5">
    <source>
        <dbReference type="ARBA" id="ARBA00022989"/>
    </source>
</evidence>
<evidence type="ECO:0000256" key="6">
    <source>
        <dbReference type="ARBA" id="ARBA00023136"/>
    </source>
</evidence>
<dbReference type="InterPro" id="IPR050360">
    <property type="entry name" value="MFS_Sugar_Transporters"/>
</dbReference>
<evidence type="ECO:0000313" key="12">
    <source>
        <dbReference type="Proteomes" id="UP000383932"/>
    </source>
</evidence>
<keyword evidence="6 9" id="KW-0472">Membrane</keyword>
<gene>
    <name evidence="11" type="ORF">CTheo_979</name>
</gene>
<accession>A0A5N5QV19</accession>
<feature type="transmembrane region" description="Helical" evidence="9">
    <location>
        <begin position="446"/>
        <end position="466"/>
    </location>
</feature>
<dbReference type="GO" id="GO:0016020">
    <property type="term" value="C:membrane"/>
    <property type="evidence" value="ECO:0007669"/>
    <property type="project" value="UniProtKB-SubCell"/>
</dbReference>
<reference evidence="11 12" key="1">
    <citation type="journal article" date="2019" name="Fungal Biol. Biotechnol.">
        <title>Draft genome sequence of fastidious pathogen Ceratobasidium theobromae, which causes vascular-streak dieback in Theobroma cacao.</title>
        <authorList>
            <person name="Ali S.S."/>
            <person name="Asman A."/>
            <person name="Shao J."/>
            <person name="Firmansyah A.P."/>
            <person name="Susilo A.W."/>
            <person name="Rosmana A."/>
            <person name="McMahon P."/>
            <person name="Junaid M."/>
            <person name="Guest D."/>
            <person name="Kheng T.Y."/>
            <person name="Meinhardt L.W."/>
            <person name="Bailey B.A."/>
        </authorList>
    </citation>
    <scope>NUCLEOTIDE SEQUENCE [LARGE SCALE GENOMIC DNA]</scope>
    <source>
        <strain evidence="11 12">CT2</strain>
    </source>
</reference>
<evidence type="ECO:0000256" key="7">
    <source>
        <dbReference type="ARBA" id="ARBA00049119"/>
    </source>
</evidence>
<evidence type="ECO:0000256" key="9">
    <source>
        <dbReference type="SAM" id="Phobius"/>
    </source>
</evidence>
<dbReference type="InterPro" id="IPR036259">
    <property type="entry name" value="MFS_trans_sf"/>
</dbReference>
<evidence type="ECO:0000259" key="10">
    <source>
        <dbReference type="PROSITE" id="PS50850"/>
    </source>
</evidence>
<dbReference type="AlphaFoldDB" id="A0A5N5QV19"/>
<keyword evidence="11" id="KW-0762">Sugar transport</keyword>
<proteinExistence type="inferred from homology"/>
<dbReference type="PROSITE" id="PS00217">
    <property type="entry name" value="SUGAR_TRANSPORT_2"/>
    <property type="match status" value="1"/>
</dbReference>
<evidence type="ECO:0000256" key="4">
    <source>
        <dbReference type="ARBA" id="ARBA00022692"/>
    </source>
</evidence>
<dbReference type="SUPFAM" id="SSF103473">
    <property type="entry name" value="MFS general substrate transporter"/>
    <property type="match status" value="1"/>
</dbReference>
<evidence type="ECO:0000256" key="8">
    <source>
        <dbReference type="RuleBase" id="RU003346"/>
    </source>
</evidence>
<comment type="similarity">
    <text evidence="2 8">Belongs to the major facilitator superfamily. Sugar transporter (TC 2.A.1.1) family.</text>
</comment>